<accession>A0A3S3U7W7</accession>
<reference evidence="1 2" key="1">
    <citation type="submission" date="2017-01" db="EMBL/GenBank/DDBJ databases">
        <title>The cable genome- insights into the physiology and evolution of filamentous bacteria capable of sulfide oxidation via long distance electron transfer.</title>
        <authorList>
            <person name="Schreiber L."/>
            <person name="Bjerg J.T."/>
            <person name="Boggild A."/>
            <person name="Van De Vossenberg J."/>
            <person name="Meysman F."/>
            <person name="Nielsen L.P."/>
            <person name="Schramm A."/>
            <person name="Kjeldsen K.U."/>
        </authorList>
    </citation>
    <scope>NUCLEOTIDE SEQUENCE [LARGE SCALE GENOMIC DNA]</scope>
    <source>
        <strain evidence="1">MCF</strain>
    </source>
</reference>
<evidence type="ECO:0000313" key="1">
    <source>
        <dbReference type="EMBL" id="RWX45751.1"/>
    </source>
</evidence>
<sequence length="208" mass="23826">MKEITLSPEVTKEITAIYQAMQEGYDQISGEVGLTCEGCPDNCCDSYFLHHTYSEWAYLWQGLHQLDPEKLEQIISRANEYIAQSAEALAKGNRPQIMCPLNDNGLCGLYHHRMLVCRMHGIPATLTRPDGQSMRFPGCFRCQEIVKEKYKPETDAPAMNRSQLFRQLAAVESRLFEERRHLYPRVKKTIAEMIVEGPPAIPLPHCER</sequence>
<comment type="caution">
    <text evidence="1">The sequence shown here is derived from an EMBL/GenBank/DDBJ whole genome shotgun (WGS) entry which is preliminary data.</text>
</comment>
<dbReference type="AlphaFoldDB" id="A0A3S3U7W7"/>
<keyword evidence="2" id="KW-1185">Reference proteome</keyword>
<evidence type="ECO:0000313" key="2">
    <source>
        <dbReference type="Proteomes" id="UP000287853"/>
    </source>
</evidence>
<proteinExistence type="predicted"/>
<protein>
    <recommendedName>
        <fullName evidence="3">Zinc-or iron-chelating domain-containing protein</fullName>
    </recommendedName>
</protein>
<evidence type="ECO:0008006" key="3">
    <source>
        <dbReference type="Google" id="ProtNLM"/>
    </source>
</evidence>
<dbReference type="EMBL" id="MTKO01000073">
    <property type="protein sequence ID" value="RWX45751.1"/>
    <property type="molecule type" value="Genomic_DNA"/>
</dbReference>
<gene>
    <name evidence="1" type="ORF">H206_00666</name>
</gene>
<name>A0A3S3U7W7_9BACT</name>
<dbReference type="Proteomes" id="UP000287853">
    <property type="component" value="Unassembled WGS sequence"/>
</dbReference>
<organism evidence="1 2">
    <name type="scientific">Candidatus Electrothrix aarhusensis</name>
    <dbReference type="NCBI Taxonomy" id="1859131"/>
    <lineage>
        <taxon>Bacteria</taxon>
        <taxon>Pseudomonadati</taxon>
        <taxon>Thermodesulfobacteriota</taxon>
        <taxon>Desulfobulbia</taxon>
        <taxon>Desulfobulbales</taxon>
        <taxon>Desulfobulbaceae</taxon>
        <taxon>Candidatus Electrothrix</taxon>
    </lineage>
</organism>